<organism evidence="1 2">
    <name type="scientific">Fusarium longipes</name>
    <dbReference type="NCBI Taxonomy" id="694270"/>
    <lineage>
        <taxon>Eukaryota</taxon>
        <taxon>Fungi</taxon>
        <taxon>Dikarya</taxon>
        <taxon>Ascomycota</taxon>
        <taxon>Pezizomycotina</taxon>
        <taxon>Sordariomycetes</taxon>
        <taxon>Hypocreomycetidae</taxon>
        <taxon>Hypocreales</taxon>
        <taxon>Nectriaceae</taxon>
        <taxon>Fusarium</taxon>
    </lineage>
</organism>
<sequence>MSIRSHSEPCDAAMLQSPEELQQPCAPNVYPVQSLSSRSGKIVVLNGFPGTGKLTILKRLQMYLPSDTTCLLDNHLLIDPVAAVIPDRSDNHHELRRLVRAPIFAELGKRAKGGDTILMTACLAADSQRDNDFYHEHVDIARKNDVPIYWINLHCDPAILEQ</sequence>
<comment type="caution">
    <text evidence="1">The sequence shown here is derived from an EMBL/GenBank/DDBJ whole genome shotgun (WGS) entry which is preliminary data.</text>
</comment>
<evidence type="ECO:0000313" key="1">
    <source>
        <dbReference type="EMBL" id="RGP79496.1"/>
    </source>
</evidence>
<gene>
    <name evidence="1" type="ORF">FLONG3_2244</name>
</gene>
<dbReference type="STRING" id="694270.A0A395T4U0"/>
<dbReference type="AlphaFoldDB" id="A0A395T4U0"/>
<protein>
    <submittedName>
        <fullName evidence="1">Chloramphenicol phosphotransferase</fullName>
    </submittedName>
</protein>
<proteinExistence type="predicted"/>
<dbReference type="OrthoDB" id="5426988at2759"/>
<dbReference type="Proteomes" id="UP000266234">
    <property type="component" value="Unassembled WGS sequence"/>
</dbReference>
<dbReference type="SUPFAM" id="SSF52540">
    <property type="entry name" value="P-loop containing nucleoside triphosphate hydrolases"/>
    <property type="match status" value="1"/>
</dbReference>
<accession>A0A395T4U0</accession>
<keyword evidence="2" id="KW-1185">Reference proteome</keyword>
<dbReference type="EMBL" id="PXOG01000044">
    <property type="protein sequence ID" value="RGP79496.1"/>
    <property type="molecule type" value="Genomic_DNA"/>
</dbReference>
<dbReference type="GO" id="GO:0016740">
    <property type="term" value="F:transferase activity"/>
    <property type="evidence" value="ECO:0007669"/>
    <property type="project" value="UniProtKB-KW"/>
</dbReference>
<name>A0A395T4U0_9HYPO</name>
<dbReference type="Gene3D" id="3.40.50.300">
    <property type="entry name" value="P-loop containing nucleotide triphosphate hydrolases"/>
    <property type="match status" value="1"/>
</dbReference>
<dbReference type="InterPro" id="IPR027417">
    <property type="entry name" value="P-loop_NTPase"/>
</dbReference>
<reference evidence="1 2" key="1">
    <citation type="journal article" date="2018" name="PLoS Pathog.">
        <title>Evolution of structural diversity of trichothecenes, a family of toxins produced by plant pathogenic and entomopathogenic fungi.</title>
        <authorList>
            <person name="Proctor R.H."/>
            <person name="McCormick S.P."/>
            <person name="Kim H.S."/>
            <person name="Cardoza R.E."/>
            <person name="Stanley A.M."/>
            <person name="Lindo L."/>
            <person name="Kelly A."/>
            <person name="Brown D.W."/>
            <person name="Lee T."/>
            <person name="Vaughan M.M."/>
            <person name="Alexander N.J."/>
            <person name="Busman M."/>
            <person name="Gutierrez S."/>
        </authorList>
    </citation>
    <scope>NUCLEOTIDE SEQUENCE [LARGE SCALE GENOMIC DNA]</scope>
    <source>
        <strain evidence="1 2">NRRL 20695</strain>
    </source>
</reference>
<keyword evidence="1" id="KW-0808">Transferase</keyword>
<evidence type="ECO:0000313" key="2">
    <source>
        <dbReference type="Proteomes" id="UP000266234"/>
    </source>
</evidence>